<gene>
    <name evidence="1" type="ORF">SAMN05421841_0606</name>
</gene>
<sequence>MVCVENEIFNCLNDSFLDDLSNEFVMILSKIKENSPDKQLSSFHFIFIPTKIVFFMDQNSLDKIIQRSLEIREKYHQLEIRQNGKEWTLEQDVLAFLTDAGLVGRDVMSHEKTWTKPNSAEELEHKLAENIWWLIILADRTGIDIKEALEKFLIKTENILK</sequence>
<proteinExistence type="predicted"/>
<evidence type="ECO:0000313" key="2">
    <source>
        <dbReference type="Proteomes" id="UP000199469"/>
    </source>
</evidence>
<evidence type="ECO:0008006" key="3">
    <source>
        <dbReference type="Google" id="ProtNLM"/>
    </source>
</evidence>
<accession>A0A1I0NJM1</accession>
<evidence type="ECO:0000313" key="1">
    <source>
        <dbReference type="EMBL" id="SEW01060.1"/>
    </source>
</evidence>
<dbReference type="RefSeq" id="WP_228404648.1">
    <property type="nucleotide sequence ID" value="NZ_FOIU01000001.1"/>
</dbReference>
<dbReference type="CDD" id="cd11543">
    <property type="entry name" value="NTP-PPase_u6"/>
    <property type="match status" value="1"/>
</dbReference>
<reference evidence="2" key="1">
    <citation type="submission" date="2016-10" db="EMBL/GenBank/DDBJ databases">
        <authorList>
            <person name="Varghese N."/>
            <person name="Submissions S."/>
        </authorList>
    </citation>
    <scope>NUCLEOTIDE SEQUENCE [LARGE SCALE GENOMIC DNA]</scope>
    <source>
        <strain evidence="2">DSM 17724</strain>
    </source>
</reference>
<dbReference type="Proteomes" id="UP000199469">
    <property type="component" value="Unassembled WGS sequence"/>
</dbReference>
<protein>
    <recommendedName>
        <fullName evidence="3">MazG-like protein</fullName>
    </recommendedName>
</protein>
<name>A0A1I0NJM1_9FLAO</name>
<dbReference type="STRING" id="356305.SAMN05421841_0606"/>
<dbReference type="EMBL" id="FOIU01000001">
    <property type="protein sequence ID" value="SEW01060.1"/>
    <property type="molecule type" value="Genomic_DNA"/>
</dbReference>
<dbReference type="AlphaFoldDB" id="A0A1I0NJM1"/>
<organism evidence="1 2">
    <name type="scientific">Chryseobacterium wanjuense</name>
    <dbReference type="NCBI Taxonomy" id="356305"/>
    <lineage>
        <taxon>Bacteria</taxon>
        <taxon>Pseudomonadati</taxon>
        <taxon>Bacteroidota</taxon>
        <taxon>Flavobacteriia</taxon>
        <taxon>Flavobacteriales</taxon>
        <taxon>Weeksellaceae</taxon>
        <taxon>Chryseobacterium group</taxon>
        <taxon>Chryseobacterium</taxon>
    </lineage>
</organism>
<dbReference type="Gene3D" id="1.10.287.1080">
    <property type="entry name" value="MazG-like"/>
    <property type="match status" value="1"/>
</dbReference>
<keyword evidence="2" id="KW-1185">Reference proteome</keyword>